<name>A0A0R1QIS7_9LACO</name>
<evidence type="ECO:0000313" key="3">
    <source>
        <dbReference type="Proteomes" id="UP000051790"/>
    </source>
</evidence>
<protein>
    <recommendedName>
        <fullName evidence="1">UPF0342 protein FD01_GL000992</fullName>
    </recommendedName>
</protein>
<reference evidence="2 3" key="1">
    <citation type="journal article" date="2015" name="Genome Announc.">
        <title>Expanding the biotechnology potential of lactobacilli through comparative genomics of 213 strains and associated genera.</title>
        <authorList>
            <person name="Sun Z."/>
            <person name="Harris H.M."/>
            <person name="McCann A."/>
            <person name="Guo C."/>
            <person name="Argimon S."/>
            <person name="Zhang W."/>
            <person name="Yang X."/>
            <person name="Jeffery I.B."/>
            <person name="Cooney J.C."/>
            <person name="Kagawa T.F."/>
            <person name="Liu W."/>
            <person name="Song Y."/>
            <person name="Salvetti E."/>
            <person name="Wrobel A."/>
            <person name="Rasinkangas P."/>
            <person name="Parkhill J."/>
            <person name="Rea M.C."/>
            <person name="O'Sullivan O."/>
            <person name="Ritari J."/>
            <person name="Douillard F.P."/>
            <person name="Paul Ross R."/>
            <person name="Yang R."/>
            <person name="Briner A.E."/>
            <person name="Felis G.E."/>
            <person name="de Vos W.M."/>
            <person name="Barrangou R."/>
            <person name="Klaenhammer T.R."/>
            <person name="Caufield P.W."/>
            <person name="Cui Y."/>
            <person name="Zhang H."/>
            <person name="O'Toole P.W."/>
        </authorList>
    </citation>
    <scope>NUCLEOTIDE SEQUENCE [LARGE SCALE GENOMIC DNA]</scope>
    <source>
        <strain evidence="2 3">DSM 13343</strain>
    </source>
</reference>
<gene>
    <name evidence="2" type="ORF">FD01_GL000992</name>
</gene>
<comment type="caution">
    <text evidence="2">The sequence shown here is derived from an EMBL/GenBank/DDBJ whole genome shotgun (WGS) entry which is preliminary data.</text>
</comment>
<dbReference type="RefSeq" id="WP_056963681.1">
    <property type="nucleotide sequence ID" value="NZ_AZEU01000144.1"/>
</dbReference>
<dbReference type="HAMAP" id="MF_01526">
    <property type="entry name" value="UPF0342"/>
    <property type="match status" value="1"/>
</dbReference>
<comment type="similarity">
    <text evidence="1">Belongs to the UPF0342 family.</text>
</comment>
<evidence type="ECO:0000313" key="2">
    <source>
        <dbReference type="EMBL" id="KRL44752.1"/>
    </source>
</evidence>
<dbReference type="InterPro" id="IPR023378">
    <property type="entry name" value="YheA/YmcA-like_dom_sf"/>
</dbReference>
<dbReference type="Gene3D" id="1.20.1500.10">
    <property type="entry name" value="YheA/YmcA-like"/>
    <property type="match status" value="1"/>
</dbReference>
<organism evidence="2 3">
    <name type="scientific">Lacticaseibacillus manihotivorans DSM 13343 = JCM 12514</name>
    <dbReference type="NCBI Taxonomy" id="1423769"/>
    <lineage>
        <taxon>Bacteria</taxon>
        <taxon>Bacillati</taxon>
        <taxon>Bacillota</taxon>
        <taxon>Bacilli</taxon>
        <taxon>Lactobacillales</taxon>
        <taxon>Lactobacillaceae</taxon>
        <taxon>Lacticaseibacillus</taxon>
    </lineage>
</organism>
<dbReference type="OrthoDB" id="9811402at2"/>
<accession>A0A0R1QIS7</accession>
<dbReference type="Pfam" id="PF06133">
    <property type="entry name" value="Com_YlbF"/>
    <property type="match status" value="1"/>
</dbReference>
<evidence type="ECO:0000256" key="1">
    <source>
        <dbReference type="HAMAP-Rule" id="MF_01526"/>
    </source>
</evidence>
<dbReference type="PATRIC" id="fig|1423769.4.peg.1071"/>
<keyword evidence="3" id="KW-1185">Reference proteome</keyword>
<proteinExistence type="inferred from homology"/>
<dbReference type="Proteomes" id="UP000051790">
    <property type="component" value="Unassembled WGS sequence"/>
</dbReference>
<dbReference type="EMBL" id="AZEU01000144">
    <property type="protein sequence ID" value="KRL44752.1"/>
    <property type="molecule type" value="Genomic_DNA"/>
</dbReference>
<dbReference type="AlphaFoldDB" id="A0A0R1QIS7"/>
<dbReference type="SUPFAM" id="SSF158622">
    <property type="entry name" value="YheA/YmcA-like"/>
    <property type="match status" value="1"/>
</dbReference>
<dbReference type="InterPro" id="IPR010368">
    <property type="entry name" value="Com_YlbF"/>
</dbReference>
<sequence>MANVYDTANQLASDLKESQQFKEMQHAFDMLKLDAVAYAMFQQFQQKQMALQQKQMQGQQPTEDEIKDIQTIGEKMQNMQPINDLMVKEQALSQMMDELNRAITQPIVDIYQGK</sequence>